<protein>
    <submittedName>
        <fullName evidence="2">Uncharacterized protein</fullName>
    </submittedName>
</protein>
<keyword evidence="3" id="KW-1185">Reference proteome</keyword>
<evidence type="ECO:0000256" key="1">
    <source>
        <dbReference type="SAM" id="MobiDB-lite"/>
    </source>
</evidence>
<sequence>MLQRKEALLQVRVCSTIEIVEKLLEMNHIQVLLISEAYPLEDRERIHADKKIVLTQSHCADLGENEKEIMKYQPADKLTDDILKMCQEEFHGALRAGRGRSLIIGVYSPVHKTGKTTFAVKLGKALAQKENVLYLNLETYAGIGGYFPEDEGQDLSHLLYYAKQESGDISVRISSTVKQMGALDYIPPMKVWTDLRAISAQEWSGLLERLGIQSIYSKIILDIGNSVADVFALLKSVDLLFVPLTDDVYAKAKMAQYRYMLEVLKLQELELKSVYIDMTRTMRQSVKEAQGEVERWKGKVTRHAESRAAPRRSSGSSGLDSRGG</sequence>
<feature type="region of interest" description="Disordered" evidence="1">
    <location>
        <begin position="294"/>
        <end position="324"/>
    </location>
</feature>
<feature type="compositionally biased region" description="Basic and acidic residues" evidence="1">
    <location>
        <begin position="294"/>
        <end position="308"/>
    </location>
</feature>
<dbReference type="RefSeq" id="WP_066735027.1">
    <property type="nucleotide sequence ID" value="NZ_JAJCIQ010000028.1"/>
</dbReference>
<accession>A0ABS8DM26</accession>
<dbReference type="Gene3D" id="3.40.50.10850">
    <property type="entry name" value="Ntrc-like two-domain protein"/>
    <property type="match status" value="1"/>
</dbReference>
<dbReference type="Gene3D" id="3.40.50.300">
    <property type="entry name" value="P-loop containing nucleotide triphosphate hydrolases"/>
    <property type="match status" value="1"/>
</dbReference>
<dbReference type="EMBL" id="JAJCIS010000029">
    <property type="protein sequence ID" value="MCB7389505.1"/>
    <property type="molecule type" value="Genomic_DNA"/>
</dbReference>
<evidence type="ECO:0000313" key="2">
    <source>
        <dbReference type="EMBL" id="MCB7389505.1"/>
    </source>
</evidence>
<proteinExistence type="predicted"/>
<evidence type="ECO:0000313" key="3">
    <source>
        <dbReference type="Proteomes" id="UP001299546"/>
    </source>
</evidence>
<organism evidence="2 3">
    <name type="scientific">Bariatricus massiliensis</name>
    <dbReference type="NCBI Taxonomy" id="1745713"/>
    <lineage>
        <taxon>Bacteria</taxon>
        <taxon>Bacillati</taxon>
        <taxon>Bacillota</taxon>
        <taxon>Clostridia</taxon>
        <taxon>Lachnospirales</taxon>
        <taxon>Lachnospiraceae</taxon>
        <taxon>Bariatricus</taxon>
    </lineage>
</organism>
<dbReference type="Proteomes" id="UP001299546">
    <property type="component" value="Unassembled WGS sequence"/>
</dbReference>
<name>A0ABS8DM26_9FIRM</name>
<gene>
    <name evidence="2" type="ORF">LIZ65_19670</name>
</gene>
<feature type="compositionally biased region" description="Low complexity" evidence="1">
    <location>
        <begin position="311"/>
        <end position="324"/>
    </location>
</feature>
<reference evidence="2 3" key="1">
    <citation type="submission" date="2021-10" db="EMBL/GenBank/DDBJ databases">
        <title>Collection of gut derived symbiotic bacterial strains cultured from healthy donors.</title>
        <authorList>
            <person name="Lin H."/>
            <person name="Littmann E."/>
            <person name="Kohout C."/>
            <person name="Pamer E.G."/>
        </authorList>
    </citation>
    <scope>NUCLEOTIDE SEQUENCE [LARGE SCALE GENOMIC DNA]</scope>
    <source>
        <strain evidence="2 3">DFI.1.165</strain>
    </source>
</reference>
<dbReference type="SUPFAM" id="SSF52540">
    <property type="entry name" value="P-loop containing nucleoside triphosphate hydrolases"/>
    <property type="match status" value="1"/>
</dbReference>
<comment type="caution">
    <text evidence="2">The sequence shown here is derived from an EMBL/GenBank/DDBJ whole genome shotgun (WGS) entry which is preliminary data.</text>
</comment>
<dbReference type="InterPro" id="IPR027417">
    <property type="entry name" value="P-loop_NTPase"/>
</dbReference>